<proteinExistence type="predicted"/>
<dbReference type="InterPro" id="IPR000182">
    <property type="entry name" value="GNAT_dom"/>
</dbReference>
<organism evidence="4 5">
    <name type="scientific">Tabrizicola piscis</name>
    <dbReference type="NCBI Taxonomy" id="2494374"/>
    <lineage>
        <taxon>Bacteria</taxon>
        <taxon>Pseudomonadati</taxon>
        <taxon>Pseudomonadota</taxon>
        <taxon>Alphaproteobacteria</taxon>
        <taxon>Rhodobacterales</taxon>
        <taxon>Paracoccaceae</taxon>
        <taxon>Tabrizicola</taxon>
    </lineage>
</organism>
<evidence type="ECO:0000259" key="3">
    <source>
        <dbReference type="PROSITE" id="PS51186"/>
    </source>
</evidence>
<accession>A0A3S8UBV9</accession>
<dbReference type="PANTHER" id="PTHR43072">
    <property type="entry name" value="N-ACETYLTRANSFERASE"/>
    <property type="match status" value="1"/>
</dbReference>
<dbReference type="Gene3D" id="3.40.630.30">
    <property type="match status" value="1"/>
</dbReference>
<dbReference type="OrthoDB" id="5459937at2"/>
<dbReference type="PROSITE" id="PS51186">
    <property type="entry name" value="GNAT"/>
    <property type="match status" value="1"/>
</dbReference>
<keyword evidence="2" id="KW-0012">Acyltransferase</keyword>
<dbReference type="RefSeq" id="WP_125327269.1">
    <property type="nucleotide sequence ID" value="NZ_CP034328.1"/>
</dbReference>
<evidence type="ECO:0000313" key="5">
    <source>
        <dbReference type="Proteomes" id="UP000282002"/>
    </source>
</evidence>
<dbReference type="InterPro" id="IPR016181">
    <property type="entry name" value="Acyl_CoA_acyltransferase"/>
</dbReference>
<dbReference type="EMBL" id="CP034328">
    <property type="protein sequence ID" value="AZL61059.1"/>
    <property type="molecule type" value="Genomic_DNA"/>
</dbReference>
<evidence type="ECO:0000256" key="2">
    <source>
        <dbReference type="ARBA" id="ARBA00023315"/>
    </source>
</evidence>
<reference evidence="4 5" key="1">
    <citation type="submission" date="2018-12" db="EMBL/GenBank/DDBJ databases">
        <title>Complete genome sequencing of Tabrizicola sp. K13M18.</title>
        <authorList>
            <person name="Bae J.-W."/>
        </authorList>
    </citation>
    <scope>NUCLEOTIDE SEQUENCE [LARGE SCALE GENOMIC DNA]</scope>
    <source>
        <strain evidence="4 5">K13M18</strain>
    </source>
</reference>
<dbReference type="KEGG" id="taw:EI545_06360"/>
<dbReference type="Proteomes" id="UP000282002">
    <property type="component" value="Chromosome"/>
</dbReference>
<feature type="domain" description="N-acetyltransferase" evidence="3">
    <location>
        <begin position="1"/>
        <end position="160"/>
    </location>
</feature>
<keyword evidence="5" id="KW-1185">Reference proteome</keyword>
<name>A0A3S8UBV9_9RHOB</name>
<keyword evidence="1 4" id="KW-0808">Transferase</keyword>
<dbReference type="AlphaFoldDB" id="A0A3S8UBV9"/>
<sequence>MIRLATAADAAAIATLWNPYIRDTPVTFNAAEKSALDVERMIEDRNSLGHATFVATDGDLLGFASYAQFRGGVGYATCMEHSILLAPDARGKGAGRGLINAVCAHAAAAGAHQMIGGVSGENSEGRAFHAAMGFAHIATIPEAGFKFGRFIDLVLMQKFL</sequence>
<dbReference type="Pfam" id="PF13420">
    <property type="entry name" value="Acetyltransf_4"/>
    <property type="match status" value="1"/>
</dbReference>
<gene>
    <name evidence="4" type="ORF">EI545_06360</name>
</gene>
<dbReference type="PANTHER" id="PTHR43072:SF23">
    <property type="entry name" value="UPF0039 PROTEIN C11D3.02C"/>
    <property type="match status" value="1"/>
</dbReference>
<dbReference type="SUPFAM" id="SSF55729">
    <property type="entry name" value="Acyl-CoA N-acyltransferases (Nat)"/>
    <property type="match status" value="1"/>
</dbReference>
<dbReference type="GO" id="GO:0016747">
    <property type="term" value="F:acyltransferase activity, transferring groups other than amino-acyl groups"/>
    <property type="evidence" value="ECO:0007669"/>
    <property type="project" value="InterPro"/>
</dbReference>
<evidence type="ECO:0000313" key="4">
    <source>
        <dbReference type="EMBL" id="AZL61059.1"/>
    </source>
</evidence>
<protein>
    <submittedName>
        <fullName evidence="4">N-acetyltransferase</fullName>
    </submittedName>
</protein>
<evidence type="ECO:0000256" key="1">
    <source>
        <dbReference type="ARBA" id="ARBA00022679"/>
    </source>
</evidence>